<evidence type="ECO:0000313" key="1">
    <source>
        <dbReference type="EMBL" id="KAG0524304.1"/>
    </source>
</evidence>
<comment type="caution">
    <text evidence="1">The sequence shown here is derived from an EMBL/GenBank/DDBJ whole genome shotgun (WGS) entry which is preliminary data.</text>
</comment>
<dbReference type="AlphaFoldDB" id="A0A921UAA5"/>
<reference evidence="1" key="1">
    <citation type="journal article" date="2019" name="BMC Genomics">
        <title>A new reference genome for Sorghum bicolor reveals high levels of sequence similarity between sweet and grain genotypes: implications for the genetics of sugar metabolism.</title>
        <authorList>
            <person name="Cooper E.A."/>
            <person name="Brenton Z.W."/>
            <person name="Flinn B.S."/>
            <person name="Jenkins J."/>
            <person name="Shu S."/>
            <person name="Flowers D."/>
            <person name="Luo F."/>
            <person name="Wang Y."/>
            <person name="Xia P."/>
            <person name="Barry K."/>
            <person name="Daum C."/>
            <person name="Lipzen A."/>
            <person name="Yoshinaga Y."/>
            <person name="Schmutz J."/>
            <person name="Saski C."/>
            <person name="Vermerris W."/>
            <person name="Kresovich S."/>
        </authorList>
    </citation>
    <scope>NUCLEOTIDE SEQUENCE</scope>
</reference>
<dbReference type="PANTHER" id="PTHR33450:SF1">
    <property type="entry name" value="OS08G0539200 PROTEIN"/>
    <property type="match status" value="1"/>
</dbReference>
<name>A0A921UAA5_SORBI</name>
<dbReference type="Proteomes" id="UP000807115">
    <property type="component" value="Chromosome 7"/>
</dbReference>
<evidence type="ECO:0000313" key="2">
    <source>
        <dbReference type="Proteomes" id="UP000807115"/>
    </source>
</evidence>
<reference evidence="1" key="2">
    <citation type="submission" date="2020-10" db="EMBL/GenBank/DDBJ databases">
        <authorList>
            <person name="Cooper E.A."/>
            <person name="Brenton Z.W."/>
            <person name="Flinn B.S."/>
            <person name="Jenkins J."/>
            <person name="Shu S."/>
            <person name="Flowers D."/>
            <person name="Luo F."/>
            <person name="Wang Y."/>
            <person name="Xia P."/>
            <person name="Barry K."/>
            <person name="Daum C."/>
            <person name="Lipzen A."/>
            <person name="Yoshinaga Y."/>
            <person name="Schmutz J."/>
            <person name="Saski C."/>
            <person name="Vermerris W."/>
            <person name="Kresovich S."/>
        </authorList>
    </citation>
    <scope>NUCLEOTIDE SEQUENCE</scope>
</reference>
<dbReference type="PANTHER" id="PTHR33450">
    <property type="entry name" value="EMB|CAB67623.1-RELATED"/>
    <property type="match status" value="1"/>
</dbReference>
<protein>
    <submittedName>
        <fullName evidence="1">Uncharacterized protein</fullName>
    </submittedName>
</protein>
<proteinExistence type="predicted"/>
<sequence>MKSIGKAAELVSKAVGALRRKAGVLRARLLFLMASPRRRAAVLAGISRHIRALTTTTTPRQPCHEKAPAAQHYCRDAACRPLAPADDDDDDDDESVVVAAGGLPVVAPASSLLLLLVVQAEGDGDDGDGGCTADWTLALRSLFDDEVDGHGRGGGDDCLAAAMDGLVVVDDDETSSVLDVIRRRREGDGQEFRIEDEIDRAAGMYITRVRRRMSAQLLKMTSY</sequence>
<gene>
    <name evidence="1" type="ORF">BDA96_07G199400</name>
</gene>
<dbReference type="EMBL" id="CM027686">
    <property type="protein sequence ID" value="KAG0524304.1"/>
    <property type="molecule type" value="Genomic_DNA"/>
</dbReference>
<accession>A0A921UAA5</accession>
<organism evidence="1 2">
    <name type="scientific">Sorghum bicolor</name>
    <name type="common">Sorghum</name>
    <name type="synonym">Sorghum vulgare</name>
    <dbReference type="NCBI Taxonomy" id="4558"/>
    <lineage>
        <taxon>Eukaryota</taxon>
        <taxon>Viridiplantae</taxon>
        <taxon>Streptophyta</taxon>
        <taxon>Embryophyta</taxon>
        <taxon>Tracheophyta</taxon>
        <taxon>Spermatophyta</taxon>
        <taxon>Magnoliopsida</taxon>
        <taxon>Liliopsida</taxon>
        <taxon>Poales</taxon>
        <taxon>Poaceae</taxon>
        <taxon>PACMAD clade</taxon>
        <taxon>Panicoideae</taxon>
        <taxon>Andropogonodae</taxon>
        <taxon>Andropogoneae</taxon>
        <taxon>Sorghinae</taxon>
        <taxon>Sorghum</taxon>
    </lineage>
</organism>